<keyword evidence="2" id="KW-1185">Reference proteome</keyword>
<reference evidence="1 2" key="1">
    <citation type="submission" date="2009-05" db="EMBL/GenBank/DDBJ databases">
        <title>The draft genome of Acidovorax delafieldii 2AN.</title>
        <authorList>
            <consortium name="US DOE Joint Genome Institute (JGI-PGF)"/>
            <person name="Lucas S."/>
            <person name="Copeland A."/>
            <person name="Lapidus A."/>
            <person name="Glavina del Rio T."/>
            <person name="Tice H."/>
            <person name="Bruce D."/>
            <person name="Goodwin L."/>
            <person name="Pitluck S."/>
            <person name="Larimer F."/>
            <person name="Land M.L."/>
            <person name="Hauser L."/>
            <person name="Shelobolina E.S."/>
            <person name="Picardal F."/>
            <person name="Roden E."/>
            <person name="Emerson D."/>
        </authorList>
    </citation>
    <scope>NUCLEOTIDE SEQUENCE [LARGE SCALE GENOMIC DNA]</scope>
    <source>
        <strain evidence="1 2">2AN</strain>
    </source>
</reference>
<evidence type="ECO:0000313" key="2">
    <source>
        <dbReference type="Proteomes" id="UP000003856"/>
    </source>
</evidence>
<protein>
    <submittedName>
        <fullName evidence="1">Uncharacterized protein</fullName>
    </submittedName>
</protein>
<organism evidence="1 2">
    <name type="scientific">Acidovorax delafieldii 2AN</name>
    <dbReference type="NCBI Taxonomy" id="573060"/>
    <lineage>
        <taxon>Bacteria</taxon>
        <taxon>Pseudomonadati</taxon>
        <taxon>Pseudomonadota</taxon>
        <taxon>Betaproteobacteria</taxon>
        <taxon>Burkholderiales</taxon>
        <taxon>Comamonadaceae</taxon>
        <taxon>Acidovorax</taxon>
    </lineage>
</organism>
<evidence type="ECO:0000313" key="1">
    <source>
        <dbReference type="EMBL" id="EER59904.1"/>
    </source>
</evidence>
<dbReference type="EMBL" id="ACQT01000087">
    <property type="protein sequence ID" value="EER59904.1"/>
    <property type="molecule type" value="Genomic_DNA"/>
</dbReference>
<dbReference type="PATRIC" id="fig|573060.9.peg.2565"/>
<proteinExistence type="predicted"/>
<accession>C5T6J1</accession>
<gene>
    <name evidence="1" type="ORF">AcdelDRAFT_2521</name>
</gene>
<comment type="caution">
    <text evidence="1">The sequence shown here is derived from an EMBL/GenBank/DDBJ whole genome shotgun (WGS) entry which is preliminary data.</text>
</comment>
<sequence>MLDQANYVLVQKSVASGDWTLVSISKTRQPITNERQERIVINKSLTAFAPDYTDYSFQTYVDRGNYNFETTIMHCKSTPLKAKQYGPCNSEFASVFVPMSVTKAYVAGRMGYAAKKEWEDPLTNTRRYVDSPQWVLQVVGAFEKLGIPKNK</sequence>
<dbReference type="AlphaFoldDB" id="C5T6J1"/>
<dbReference type="OrthoDB" id="9132734at2"/>
<name>C5T6J1_ACIDE</name>
<dbReference type="Proteomes" id="UP000003856">
    <property type="component" value="Unassembled WGS sequence"/>
</dbReference>